<evidence type="ECO:0000256" key="15">
    <source>
        <dbReference type="ARBA" id="ARBA00023141"/>
    </source>
</evidence>
<dbReference type="RefSeq" id="WP_035020603.1">
    <property type="nucleotide sequence ID" value="NZ_CP084916.1"/>
</dbReference>
<dbReference type="SUPFAM" id="SSF56796">
    <property type="entry name" value="Dehydroquinate synthase-like"/>
    <property type="match status" value="1"/>
</dbReference>
<evidence type="ECO:0000256" key="3">
    <source>
        <dbReference type="ARBA" id="ARBA00001947"/>
    </source>
</evidence>
<feature type="binding site" evidence="18">
    <location>
        <position position="248"/>
    </location>
    <ligand>
        <name>Zn(2+)</name>
        <dbReference type="ChEBI" id="CHEBI:29105"/>
    </ligand>
</feature>
<dbReference type="UniPathway" id="UPA00053">
    <property type="reaction ID" value="UER00085"/>
</dbReference>
<dbReference type="InterPro" id="IPR016037">
    <property type="entry name" value="DHQ_synth_AroB"/>
</dbReference>
<evidence type="ECO:0000256" key="16">
    <source>
        <dbReference type="ARBA" id="ARBA00023239"/>
    </source>
</evidence>
<feature type="domain" description="3-dehydroquinate synthase C-terminal" evidence="20">
    <location>
        <begin position="184"/>
        <end position="326"/>
    </location>
</feature>
<sequence>MSVLTIKLPTNEVSYELKIEKGILNRVSNEVSKVFTGAKIAIVTDETVYDLYAKSIIKDLEAADYEVQCIVLPPGEQTKTFDSLPNLYSAFAEFGLTRSDLIIALGGGVIGDITGFAASSYLRGISYVQIPTTLLAQVDSSVGGKVGVDLPEGKNLVGAFYHPLLVLIDPLVLETLTDSAFADGMAEVIKYGCIKDLNLFHRLMDLSSRKEVMQHIDWIIETCCTIKQVIVQADEKDLGERMVLNFGHTLGHAIEAYYHYKTYTHGQGVAIGMVAISRIAESKQLTTDGTTDRLITLLQQHRLPTELEDPEDYPKLLPYIKKDKKNIAGSLSVIVLSDIGNATVHQTSLSFFDSLDTGGTT</sequence>
<evidence type="ECO:0000313" key="21">
    <source>
        <dbReference type="EMBL" id="SDQ28301.1"/>
    </source>
</evidence>
<keyword evidence="9 18" id="KW-0963">Cytoplasm</keyword>
<comment type="subcellular location">
    <subcellularLocation>
        <location evidence="4 18">Cytoplasm</location>
    </subcellularLocation>
</comment>
<evidence type="ECO:0000256" key="13">
    <source>
        <dbReference type="ARBA" id="ARBA00022833"/>
    </source>
</evidence>
<dbReference type="GO" id="GO:0000166">
    <property type="term" value="F:nucleotide binding"/>
    <property type="evidence" value="ECO:0007669"/>
    <property type="project" value="UniProtKB-KW"/>
</dbReference>
<comment type="cofactor">
    <cofactor evidence="2 18">
        <name>NAD(+)</name>
        <dbReference type="ChEBI" id="CHEBI:57540"/>
    </cofactor>
</comment>
<name>A0A1H0ZM90_9LACT</name>
<evidence type="ECO:0000256" key="11">
    <source>
        <dbReference type="ARBA" id="ARBA00022723"/>
    </source>
</evidence>
<keyword evidence="10 18" id="KW-0028">Amino-acid biosynthesis</keyword>
<evidence type="ECO:0000313" key="22">
    <source>
        <dbReference type="Proteomes" id="UP000199481"/>
    </source>
</evidence>
<dbReference type="Gene3D" id="1.20.1090.10">
    <property type="entry name" value="Dehydroquinate synthase-like - alpha domain"/>
    <property type="match status" value="1"/>
</dbReference>
<comment type="pathway">
    <text evidence="5 18">Metabolic intermediate biosynthesis; chorismate biosynthesis; chorismate from D-erythrose 4-phosphate and phosphoenolpyruvate: step 2/7.</text>
</comment>
<dbReference type="GO" id="GO:0005737">
    <property type="term" value="C:cytoplasm"/>
    <property type="evidence" value="ECO:0007669"/>
    <property type="project" value="UniProtKB-SubCell"/>
</dbReference>
<dbReference type="OrthoDB" id="9806583at2"/>
<keyword evidence="13 18" id="KW-0862">Zinc</keyword>
<proteinExistence type="inferred from homology"/>
<dbReference type="NCBIfam" id="TIGR01357">
    <property type="entry name" value="aroB"/>
    <property type="match status" value="1"/>
</dbReference>
<evidence type="ECO:0000256" key="12">
    <source>
        <dbReference type="ARBA" id="ARBA00022741"/>
    </source>
</evidence>
<dbReference type="PANTHER" id="PTHR43622">
    <property type="entry name" value="3-DEHYDROQUINATE SYNTHASE"/>
    <property type="match status" value="1"/>
</dbReference>
<feature type="binding site" evidence="18">
    <location>
        <position position="154"/>
    </location>
    <ligand>
        <name>NAD(+)</name>
        <dbReference type="ChEBI" id="CHEBI:57540"/>
    </ligand>
</feature>
<feature type="domain" description="3-dehydroquinate synthase N-terminal" evidence="19">
    <location>
        <begin position="70"/>
        <end position="181"/>
    </location>
</feature>
<dbReference type="Gene3D" id="3.40.50.1970">
    <property type="match status" value="1"/>
</dbReference>
<dbReference type="AlphaFoldDB" id="A0A1H0ZM90"/>
<keyword evidence="12 18" id="KW-0547">Nucleotide-binding</keyword>
<keyword evidence="11 18" id="KW-0479">Metal-binding</keyword>
<comment type="function">
    <text evidence="18">Catalyzes the conversion of 3-deoxy-D-arabino-heptulosonate 7-phosphate (DAHP) to dehydroquinate (DHQ).</text>
</comment>
<dbReference type="CDD" id="cd08195">
    <property type="entry name" value="DHQS"/>
    <property type="match status" value="1"/>
</dbReference>
<evidence type="ECO:0000259" key="19">
    <source>
        <dbReference type="Pfam" id="PF01761"/>
    </source>
</evidence>
<dbReference type="EC" id="4.2.3.4" evidence="7 18"/>
<keyword evidence="22" id="KW-1185">Reference proteome</keyword>
<evidence type="ECO:0000256" key="6">
    <source>
        <dbReference type="ARBA" id="ARBA00005412"/>
    </source>
</evidence>
<dbReference type="Proteomes" id="UP000199481">
    <property type="component" value="Unassembled WGS sequence"/>
</dbReference>
<dbReference type="EMBL" id="FNJW01000008">
    <property type="protein sequence ID" value="SDQ28301.1"/>
    <property type="molecule type" value="Genomic_DNA"/>
</dbReference>
<accession>A0A1H0ZM90</accession>
<comment type="cofactor">
    <cofactor evidence="18">
        <name>Co(2+)</name>
        <dbReference type="ChEBI" id="CHEBI:48828"/>
    </cofactor>
    <cofactor evidence="18">
        <name>Zn(2+)</name>
        <dbReference type="ChEBI" id="CHEBI:29105"/>
    </cofactor>
    <text evidence="18">Binds 1 divalent metal cation per subunit. Can use either Co(2+) or Zn(2+).</text>
</comment>
<comment type="cofactor">
    <cofactor evidence="3">
        <name>Zn(2+)</name>
        <dbReference type="ChEBI" id="CHEBI:29105"/>
    </cofactor>
</comment>
<dbReference type="InterPro" id="IPR050071">
    <property type="entry name" value="Dehydroquinate_synthase"/>
</dbReference>
<dbReference type="FunFam" id="3.40.50.1970:FF:000007">
    <property type="entry name" value="Pentafunctional AROM polypeptide"/>
    <property type="match status" value="1"/>
</dbReference>
<dbReference type="InterPro" id="IPR030963">
    <property type="entry name" value="DHQ_synth_fam"/>
</dbReference>
<dbReference type="GO" id="GO:0003856">
    <property type="term" value="F:3-dehydroquinate synthase activity"/>
    <property type="evidence" value="ECO:0007669"/>
    <property type="project" value="UniProtKB-UniRule"/>
</dbReference>
<gene>
    <name evidence="18" type="primary">aroB</name>
    <name evidence="21" type="ORF">SAMN04487752_1592</name>
</gene>
<dbReference type="GO" id="GO:0009423">
    <property type="term" value="P:chorismate biosynthetic process"/>
    <property type="evidence" value="ECO:0007669"/>
    <property type="project" value="UniProtKB-UniRule"/>
</dbReference>
<protein>
    <recommendedName>
        <fullName evidence="8 18">3-dehydroquinate synthase</fullName>
        <shortName evidence="18">DHQS</shortName>
        <ecNumber evidence="7 18">4.2.3.4</ecNumber>
    </recommendedName>
</protein>
<keyword evidence="14 18" id="KW-0520">NAD</keyword>
<dbReference type="Pfam" id="PF01761">
    <property type="entry name" value="DHQ_synthase"/>
    <property type="match status" value="1"/>
</dbReference>
<dbReference type="InterPro" id="IPR056179">
    <property type="entry name" value="DHQS_C"/>
</dbReference>
<evidence type="ECO:0000259" key="20">
    <source>
        <dbReference type="Pfam" id="PF24621"/>
    </source>
</evidence>
<evidence type="ECO:0000256" key="10">
    <source>
        <dbReference type="ARBA" id="ARBA00022605"/>
    </source>
</evidence>
<keyword evidence="17 18" id="KW-0170">Cobalt</keyword>
<evidence type="ECO:0000256" key="17">
    <source>
        <dbReference type="ARBA" id="ARBA00023285"/>
    </source>
</evidence>
<dbReference type="InterPro" id="IPR030960">
    <property type="entry name" value="DHQS/DOIS_N"/>
</dbReference>
<dbReference type="GO" id="GO:0046872">
    <property type="term" value="F:metal ion binding"/>
    <property type="evidence" value="ECO:0007669"/>
    <property type="project" value="UniProtKB-KW"/>
</dbReference>
<dbReference type="HAMAP" id="MF_00110">
    <property type="entry name" value="DHQ_synthase"/>
    <property type="match status" value="1"/>
</dbReference>
<evidence type="ECO:0000256" key="4">
    <source>
        <dbReference type="ARBA" id="ARBA00004496"/>
    </source>
</evidence>
<comment type="catalytic activity">
    <reaction evidence="1 18">
        <text>7-phospho-2-dehydro-3-deoxy-D-arabino-heptonate = 3-dehydroquinate + phosphate</text>
        <dbReference type="Rhea" id="RHEA:21968"/>
        <dbReference type="ChEBI" id="CHEBI:32364"/>
        <dbReference type="ChEBI" id="CHEBI:43474"/>
        <dbReference type="ChEBI" id="CHEBI:58394"/>
        <dbReference type="EC" id="4.2.3.4"/>
    </reaction>
</comment>
<dbReference type="GO" id="GO:0009073">
    <property type="term" value="P:aromatic amino acid family biosynthetic process"/>
    <property type="evidence" value="ECO:0007669"/>
    <property type="project" value="UniProtKB-KW"/>
</dbReference>
<feature type="binding site" evidence="18">
    <location>
        <begin position="132"/>
        <end position="133"/>
    </location>
    <ligand>
        <name>NAD(+)</name>
        <dbReference type="ChEBI" id="CHEBI:57540"/>
    </ligand>
</feature>
<dbReference type="PIRSF" id="PIRSF001455">
    <property type="entry name" value="DHQ_synth"/>
    <property type="match status" value="1"/>
</dbReference>
<evidence type="ECO:0000256" key="9">
    <source>
        <dbReference type="ARBA" id="ARBA00022490"/>
    </source>
</evidence>
<feature type="binding site" evidence="18">
    <location>
        <position position="145"/>
    </location>
    <ligand>
        <name>NAD(+)</name>
        <dbReference type="ChEBI" id="CHEBI:57540"/>
    </ligand>
</feature>
<evidence type="ECO:0000256" key="1">
    <source>
        <dbReference type="ARBA" id="ARBA00001393"/>
    </source>
</evidence>
<feature type="binding site" evidence="18">
    <location>
        <position position="265"/>
    </location>
    <ligand>
        <name>Zn(2+)</name>
        <dbReference type="ChEBI" id="CHEBI:29105"/>
    </ligand>
</feature>
<evidence type="ECO:0000256" key="14">
    <source>
        <dbReference type="ARBA" id="ARBA00023027"/>
    </source>
</evidence>
<organism evidence="21 22">
    <name type="scientific">Carnobacterium viridans</name>
    <dbReference type="NCBI Taxonomy" id="174587"/>
    <lineage>
        <taxon>Bacteria</taxon>
        <taxon>Bacillati</taxon>
        <taxon>Bacillota</taxon>
        <taxon>Bacilli</taxon>
        <taxon>Lactobacillales</taxon>
        <taxon>Carnobacteriaceae</taxon>
        <taxon>Carnobacterium</taxon>
    </lineage>
</organism>
<keyword evidence="15 18" id="KW-0057">Aromatic amino acid biosynthesis</keyword>
<dbReference type="Pfam" id="PF24621">
    <property type="entry name" value="DHQS_C"/>
    <property type="match status" value="1"/>
</dbReference>
<comment type="caution">
    <text evidence="18">Lacks conserved residue(s) required for the propagation of feature annotation.</text>
</comment>
<evidence type="ECO:0000256" key="2">
    <source>
        <dbReference type="ARBA" id="ARBA00001911"/>
    </source>
</evidence>
<evidence type="ECO:0000256" key="7">
    <source>
        <dbReference type="ARBA" id="ARBA00013031"/>
    </source>
</evidence>
<keyword evidence="16 18" id="KW-0456">Lyase</keyword>
<evidence type="ECO:0000256" key="8">
    <source>
        <dbReference type="ARBA" id="ARBA00017684"/>
    </source>
</evidence>
<dbReference type="PANTHER" id="PTHR43622:SF7">
    <property type="entry name" value="3-DEHYDROQUINATE SYNTHASE, CHLOROPLASTIC"/>
    <property type="match status" value="1"/>
</dbReference>
<feature type="binding site" evidence="18">
    <location>
        <begin position="108"/>
        <end position="112"/>
    </location>
    <ligand>
        <name>NAD(+)</name>
        <dbReference type="ChEBI" id="CHEBI:57540"/>
    </ligand>
</feature>
<reference evidence="22" key="1">
    <citation type="submission" date="2016-10" db="EMBL/GenBank/DDBJ databases">
        <authorList>
            <person name="Varghese N."/>
            <person name="Submissions S."/>
        </authorList>
    </citation>
    <scope>NUCLEOTIDE SEQUENCE [LARGE SCALE GENOMIC DNA]</scope>
    <source>
        <strain evidence="22">MPL-11</strain>
    </source>
</reference>
<dbReference type="GO" id="GO:0008652">
    <property type="term" value="P:amino acid biosynthetic process"/>
    <property type="evidence" value="ECO:0007669"/>
    <property type="project" value="UniProtKB-KW"/>
</dbReference>
<comment type="similarity">
    <text evidence="6 18">Belongs to the sugar phosphate cyclases superfamily. Dehydroquinate synthase family.</text>
</comment>
<evidence type="ECO:0000256" key="18">
    <source>
        <dbReference type="HAMAP-Rule" id="MF_00110"/>
    </source>
</evidence>
<evidence type="ECO:0000256" key="5">
    <source>
        <dbReference type="ARBA" id="ARBA00004661"/>
    </source>
</evidence>
<feature type="binding site" evidence="18">
    <location>
        <position position="187"/>
    </location>
    <ligand>
        <name>Zn(2+)</name>
        <dbReference type="ChEBI" id="CHEBI:29105"/>
    </ligand>
</feature>